<dbReference type="STRING" id="838561.P344_01590"/>
<sequence>MEIKVVKTAPSNLVDGLIIMDNKVEYDFKFPPNYADILNIIMDDSVSNKIKYALVSNYDATLKKI</sequence>
<gene>
    <name evidence="1" type="ORF">P344_01590</name>
</gene>
<evidence type="ECO:0000313" key="1">
    <source>
        <dbReference type="EMBL" id="AHI57683.1"/>
    </source>
</evidence>
<dbReference type="RefSeq" id="WP_025317076.1">
    <property type="nucleotide sequence ID" value="NZ_CP002082.1"/>
</dbReference>
<dbReference type="EMBL" id="CP006720">
    <property type="protein sequence ID" value="AHI57683.1"/>
    <property type="molecule type" value="Genomic_DNA"/>
</dbReference>
<dbReference type="PATRIC" id="fig|838561.3.peg.303"/>
<dbReference type="Proteomes" id="UP000019260">
    <property type="component" value="Chromosome"/>
</dbReference>
<name>W0GKL8_9MOLU</name>
<organism evidence="1 2">
    <name type="scientific">Spiroplasma mirum ATCC 29335</name>
    <dbReference type="NCBI Taxonomy" id="838561"/>
    <lineage>
        <taxon>Bacteria</taxon>
        <taxon>Bacillati</taxon>
        <taxon>Mycoplasmatota</taxon>
        <taxon>Mollicutes</taxon>
        <taxon>Entomoplasmatales</taxon>
        <taxon>Spiroplasmataceae</taxon>
        <taxon>Spiroplasma</taxon>
    </lineage>
</organism>
<dbReference type="AlphaFoldDB" id="W0GKL8"/>
<dbReference type="KEGG" id="smir:SMM_0261"/>
<reference evidence="1 2" key="1">
    <citation type="submission" date="2013-09" db="EMBL/GenBank/DDBJ databases">
        <title>Complete genome sequence of Spiroplasma mirum suckling mouse cataract agent.</title>
        <authorList>
            <person name="Landry C.A."/>
            <person name="Bastian F.O."/>
            <person name="Thune R.L."/>
        </authorList>
    </citation>
    <scope>NUCLEOTIDE SEQUENCE [LARGE SCALE GENOMIC DNA]</scope>
    <source>
        <strain evidence="1 2">SMCA</strain>
    </source>
</reference>
<proteinExistence type="predicted"/>
<dbReference type="KEGG" id="smia:P344_01590"/>
<protein>
    <submittedName>
        <fullName evidence="1">Uncharacterized protein</fullName>
    </submittedName>
</protein>
<dbReference type="HOGENOM" id="CLU_2847612_0_0_14"/>
<evidence type="ECO:0000313" key="2">
    <source>
        <dbReference type="Proteomes" id="UP000019260"/>
    </source>
</evidence>
<accession>W0GKL8</accession>
<keyword evidence="2" id="KW-1185">Reference proteome</keyword>